<dbReference type="GO" id="GO:0003677">
    <property type="term" value="F:DNA binding"/>
    <property type="evidence" value="ECO:0007669"/>
    <property type="project" value="InterPro"/>
</dbReference>
<dbReference type="EMBL" id="CP011125">
    <property type="protein sequence ID" value="AKF06910.1"/>
    <property type="molecule type" value="Genomic_DNA"/>
</dbReference>
<accession>A0A0F6YK63</accession>
<dbReference type="GO" id="GO:0015628">
    <property type="term" value="P:protein secretion by the type II secretion system"/>
    <property type="evidence" value="ECO:0007669"/>
    <property type="project" value="TreeGrafter"/>
</dbReference>
<dbReference type="InterPro" id="IPR010994">
    <property type="entry name" value="RuvA_2-like"/>
</dbReference>
<dbReference type="GO" id="GO:0015627">
    <property type="term" value="C:type II protein secretion system complex"/>
    <property type="evidence" value="ECO:0007669"/>
    <property type="project" value="TreeGrafter"/>
</dbReference>
<dbReference type="SUPFAM" id="SSF47781">
    <property type="entry name" value="RuvA domain 2-like"/>
    <property type="match status" value="1"/>
</dbReference>
<dbReference type="PANTHER" id="PTHR21180">
    <property type="entry name" value="ENDONUCLEASE/EXONUCLEASE/PHOSPHATASE FAMILY DOMAIN-CONTAINING PROTEIN 1"/>
    <property type="match status" value="1"/>
</dbReference>
<feature type="domain" description="Helix-hairpin-helix DNA-binding motif class 1" evidence="1">
    <location>
        <begin position="64"/>
        <end position="83"/>
    </location>
</feature>
<gene>
    <name evidence="2" type="ORF">DB32_004059</name>
</gene>
<dbReference type="PANTHER" id="PTHR21180:SF32">
    <property type="entry name" value="ENDONUCLEASE_EXONUCLEASE_PHOSPHATASE FAMILY DOMAIN-CONTAINING PROTEIN 1"/>
    <property type="match status" value="1"/>
</dbReference>
<dbReference type="Gene3D" id="1.10.150.320">
    <property type="entry name" value="Photosystem II 12 kDa extrinsic protein"/>
    <property type="match status" value="1"/>
</dbReference>
<evidence type="ECO:0000313" key="2">
    <source>
        <dbReference type="EMBL" id="AKF06910.1"/>
    </source>
</evidence>
<keyword evidence="2" id="KW-0675">Receptor</keyword>
<proteinExistence type="predicted"/>
<dbReference type="RefSeq" id="WP_205627063.1">
    <property type="nucleotide sequence ID" value="NZ_CP011125.1"/>
</dbReference>
<evidence type="ECO:0000313" key="3">
    <source>
        <dbReference type="Proteomes" id="UP000034883"/>
    </source>
</evidence>
<protein>
    <submittedName>
        <fullName evidence="2">Late competence protein ComEA, DNA receptor</fullName>
    </submittedName>
</protein>
<name>A0A0F6YK63_9BACT</name>
<dbReference type="GO" id="GO:0006281">
    <property type="term" value="P:DNA repair"/>
    <property type="evidence" value="ECO:0007669"/>
    <property type="project" value="InterPro"/>
</dbReference>
<evidence type="ECO:0000259" key="1">
    <source>
        <dbReference type="SMART" id="SM00278"/>
    </source>
</evidence>
<dbReference type="KEGG" id="samy:DB32_004059"/>
<dbReference type="SMART" id="SM00278">
    <property type="entry name" value="HhH1"/>
    <property type="match status" value="2"/>
</dbReference>
<dbReference type="STRING" id="927083.DB32_004059"/>
<sequence>MSTARRPTSSPIAALGVLLVAVALGVLAARHRSARPPVAAIELAPEPEETREAGPLDLNVADADALQALPRIGPALARRIVEDREVNGPFASVEDLDRVRGIGPATIERLRALVRVGDPTSSPE</sequence>
<dbReference type="Pfam" id="PF12836">
    <property type="entry name" value="HHH_3"/>
    <property type="match status" value="1"/>
</dbReference>
<dbReference type="InterPro" id="IPR003583">
    <property type="entry name" value="Hlx-hairpin-Hlx_DNA-bd_motif"/>
</dbReference>
<feature type="domain" description="Helix-hairpin-helix DNA-binding motif class 1" evidence="1">
    <location>
        <begin position="94"/>
        <end position="113"/>
    </location>
</feature>
<dbReference type="AlphaFoldDB" id="A0A0F6YK63"/>
<dbReference type="Proteomes" id="UP000034883">
    <property type="component" value="Chromosome"/>
</dbReference>
<reference evidence="2 3" key="1">
    <citation type="submission" date="2015-03" db="EMBL/GenBank/DDBJ databases">
        <title>Genome assembly of Sandaracinus amylolyticus DSM 53668.</title>
        <authorList>
            <person name="Sharma G."/>
            <person name="Subramanian S."/>
        </authorList>
    </citation>
    <scope>NUCLEOTIDE SEQUENCE [LARGE SCALE GENOMIC DNA]</scope>
    <source>
        <strain evidence="2 3">DSM 53668</strain>
    </source>
</reference>
<dbReference type="InterPro" id="IPR051675">
    <property type="entry name" value="Endo/Exo/Phosphatase_dom_1"/>
</dbReference>
<keyword evidence="3" id="KW-1185">Reference proteome</keyword>
<organism evidence="2 3">
    <name type="scientific">Sandaracinus amylolyticus</name>
    <dbReference type="NCBI Taxonomy" id="927083"/>
    <lineage>
        <taxon>Bacteria</taxon>
        <taxon>Pseudomonadati</taxon>
        <taxon>Myxococcota</taxon>
        <taxon>Polyangia</taxon>
        <taxon>Polyangiales</taxon>
        <taxon>Sandaracinaceae</taxon>
        <taxon>Sandaracinus</taxon>
    </lineage>
</organism>